<dbReference type="PROSITE" id="PS51898">
    <property type="entry name" value="TYR_RECOMBINASE"/>
    <property type="match status" value="1"/>
</dbReference>
<evidence type="ECO:0000256" key="1">
    <source>
        <dbReference type="ARBA" id="ARBA00023125"/>
    </source>
</evidence>
<name>A0ABN8NX66_9CNID</name>
<dbReference type="Gene3D" id="1.10.443.10">
    <property type="entry name" value="Intergrase catalytic core"/>
    <property type="match status" value="1"/>
</dbReference>
<dbReference type="SUPFAM" id="SSF56349">
    <property type="entry name" value="DNA breaking-rejoining enzymes"/>
    <property type="match status" value="1"/>
</dbReference>
<organism evidence="4 5">
    <name type="scientific">Porites lobata</name>
    <dbReference type="NCBI Taxonomy" id="104759"/>
    <lineage>
        <taxon>Eukaryota</taxon>
        <taxon>Metazoa</taxon>
        <taxon>Cnidaria</taxon>
        <taxon>Anthozoa</taxon>
        <taxon>Hexacorallia</taxon>
        <taxon>Scleractinia</taxon>
        <taxon>Fungiina</taxon>
        <taxon>Poritidae</taxon>
        <taxon>Porites</taxon>
    </lineage>
</organism>
<evidence type="ECO:0000313" key="4">
    <source>
        <dbReference type="EMBL" id="CAH3121860.1"/>
    </source>
</evidence>
<sequence length="433" mass="49015">MWQFFLDHWNGVSLFLPPYTESSPQIHLYTDAAGAVGYGAFFDNQWFQGKWLPSHQLNPSTGISITWQELYPIYLACMIWGPHWANRRIFYLAFRCPGSTNSHLMHRPLTMQAAHYIFQPIASSTRRTYSSGERHFIRFCLFHKLISPQTPFLPTSESTLIHFVTHLSNTVSYGTIKVYLAAVTNLHVEFGCPLDFSSMPFLYKTLRGIKSSLGIAKRARFPITISILRQIYAKLKPFQSLDTDSSMLWAAFTLAFFGFLRSSEFTYNGKFNIQSHLTRSDVHFYPNIVQPVSFEVVIKKSKTDPFRETAKLTIAKSNSTVCAVTALRDYLLQTNPSGATQPLFQFSDGRHLTRSSLTNNLRALLKVCGLDSTCYASHSFRIGAATTAGAAGLPDWLIKVLGRWKSDAYQSYIRTPKETIFQVPQNLASCLSS</sequence>
<gene>
    <name evidence="4" type="ORF">PLOB_00028961</name>
</gene>
<dbReference type="InterPro" id="IPR002104">
    <property type="entry name" value="Integrase_catalytic"/>
</dbReference>
<evidence type="ECO:0000256" key="2">
    <source>
        <dbReference type="ARBA" id="ARBA00023172"/>
    </source>
</evidence>
<dbReference type="InterPro" id="IPR052925">
    <property type="entry name" value="Phage_Integrase-like_Recomb"/>
</dbReference>
<reference evidence="4 5" key="1">
    <citation type="submission" date="2022-05" db="EMBL/GenBank/DDBJ databases">
        <authorList>
            <consortium name="Genoscope - CEA"/>
            <person name="William W."/>
        </authorList>
    </citation>
    <scope>NUCLEOTIDE SEQUENCE [LARGE SCALE GENOMIC DNA]</scope>
</reference>
<keyword evidence="1" id="KW-0238">DNA-binding</keyword>
<keyword evidence="2" id="KW-0233">DNA recombination</keyword>
<dbReference type="InterPro" id="IPR011010">
    <property type="entry name" value="DNA_brk_join_enz"/>
</dbReference>
<protein>
    <recommendedName>
        <fullName evidence="3">Tyr recombinase domain-containing protein</fullName>
    </recommendedName>
</protein>
<dbReference type="SUPFAM" id="SSF47823">
    <property type="entry name" value="lambda integrase-like, N-terminal domain"/>
    <property type="match status" value="1"/>
</dbReference>
<evidence type="ECO:0000313" key="5">
    <source>
        <dbReference type="Proteomes" id="UP001159405"/>
    </source>
</evidence>
<accession>A0ABN8NX66</accession>
<dbReference type="EMBL" id="CALNXK010000036">
    <property type="protein sequence ID" value="CAH3121860.1"/>
    <property type="molecule type" value="Genomic_DNA"/>
</dbReference>
<evidence type="ECO:0000259" key="3">
    <source>
        <dbReference type="PROSITE" id="PS51898"/>
    </source>
</evidence>
<dbReference type="Proteomes" id="UP001159405">
    <property type="component" value="Unassembled WGS sequence"/>
</dbReference>
<dbReference type="Gene3D" id="1.10.150.130">
    <property type="match status" value="1"/>
</dbReference>
<proteinExistence type="predicted"/>
<keyword evidence="5" id="KW-1185">Reference proteome</keyword>
<dbReference type="InterPro" id="IPR010998">
    <property type="entry name" value="Integrase_recombinase_N"/>
</dbReference>
<dbReference type="PANTHER" id="PTHR34605:SF3">
    <property type="entry name" value="P CELL-TYPE AGGLUTINATION PROTEIN MAP4-LIKE-RELATED"/>
    <property type="match status" value="1"/>
</dbReference>
<feature type="domain" description="Tyr recombinase" evidence="3">
    <location>
        <begin position="220"/>
        <end position="425"/>
    </location>
</feature>
<comment type="caution">
    <text evidence="4">The sequence shown here is derived from an EMBL/GenBank/DDBJ whole genome shotgun (WGS) entry which is preliminary data.</text>
</comment>
<dbReference type="InterPro" id="IPR013762">
    <property type="entry name" value="Integrase-like_cat_sf"/>
</dbReference>
<dbReference type="PANTHER" id="PTHR34605">
    <property type="entry name" value="PHAGE_INTEGRASE DOMAIN-CONTAINING PROTEIN"/>
    <property type="match status" value="1"/>
</dbReference>